<evidence type="ECO:0000256" key="1">
    <source>
        <dbReference type="SAM" id="SignalP"/>
    </source>
</evidence>
<sequence length="89" mass="9698">MRKISKMMIPAALALSMAASTTAFAEGQSRPNGPWVENEQNISLSSYMSNPELYSTLQKLESSSKGKMKLEIAGYSNLSPDRYATAAFT</sequence>
<accession>A0ABV8B1P2</accession>
<organism evidence="2 3">
    <name type="scientific">Bacillus songklensis</name>
    <dbReference type="NCBI Taxonomy" id="1069116"/>
    <lineage>
        <taxon>Bacteria</taxon>
        <taxon>Bacillati</taxon>
        <taxon>Bacillota</taxon>
        <taxon>Bacilli</taxon>
        <taxon>Bacillales</taxon>
        <taxon>Bacillaceae</taxon>
        <taxon>Bacillus</taxon>
    </lineage>
</organism>
<dbReference type="EMBL" id="JBHRZT010000032">
    <property type="protein sequence ID" value="MFC3883549.1"/>
    <property type="molecule type" value="Genomic_DNA"/>
</dbReference>
<proteinExistence type="predicted"/>
<keyword evidence="3" id="KW-1185">Reference proteome</keyword>
<gene>
    <name evidence="2" type="ORF">ACFOU2_08525</name>
</gene>
<comment type="caution">
    <text evidence="2">The sequence shown here is derived from an EMBL/GenBank/DDBJ whole genome shotgun (WGS) entry which is preliminary data.</text>
</comment>
<name>A0ABV8B1P2_9BACI</name>
<keyword evidence="1" id="KW-0732">Signal</keyword>
<evidence type="ECO:0000313" key="3">
    <source>
        <dbReference type="Proteomes" id="UP001595752"/>
    </source>
</evidence>
<feature type="signal peptide" evidence="1">
    <location>
        <begin position="1"/>
        <end position="25"/>
    </location>
</feature>
<dbReference type="Proteomes" id="UP001595752">
    <property type="component" value="Unassembled WGS sequence"/>
</dbReference>
<reference evidence="3" key="1">
    <citation type="journal article" date="2019" name="Int. J. Syst. Evol. Microbiol.">
        <title>The Global Catalogue of Microorganisms (GCM) 10K type strain sequencing project: providing services to taxonomists for standard genome sequencing and annotation.</title>
        <authorList>
            <consortium name="The Broad Institute Genomics Platform"/>
            <consortium name="The Broad Institute Genome Sequencing Center for Infectious Disease"/>
            <person name="Wu L."/>
            <person name="Ma J."/>
        </authorList>
    </citation>
    <scope>NUCLEOTIDE SEQUENCE [LARGE SCALE GENOMIC DNA]</scope>
    <source>
        <strain evidence="3">CCUG 61889</strain>
    </source>
</reference>
<protein>
    <submittedName>
        <fullName evidence="2">Uncharacterized protein</fullName>
    </submittedName>
</protein>
<feature type="chain" id="PRO_5045534417" evidence="1">
    <location>
        <begin position="26"/>
        <end position="89"/>
    </location>
</feature>
<dbReference type="RefSeq" id="WP_377914123.1">
    <property type="nucleotide sequence ID" value="NZ_JBHRZT010000032.1"/>
</dbReference>
<evidence type="ECO:0000313" key="2">
    <source>
        <dbReference type="EMBL" id="MFC3883549.1"/>
    </source>
</evidence>